<dbReference type="EMBL" id="JAQHXR010000001">
    <property type="protein sequence ID" value="MDA3968179.1"/>
    <property type="molecule type" value="Genomic_DNA"/>
</dbReference>
<dbReference type="Proteomes" id="UP001210261">
    <property type="component" value="Unassembled WGS sequence"/>
</dbReference>
<evidence type="ECO:0000313" key="3">
    <source>
        <dbReference type="Proteomes" id="UP001210261"/>
    </source>
</evidence>
<gene>
    <name evidence="2" type="ORF">PF021_00645</name>
</gene>
<evidence type="ECO:0000313" key="2">
    <source>
        <dbReference type="EMBL" id="MDA3968179.1"/>
    </source>
</evidence>
<evidence type="ECO:0008006" key="4">
    <source>
        <dbReference type="Google" id="ProtNLM"/>
    </source>
</evidence>
<keyword evidence="3" id="KW-1185">Reference proteome</keyword>
<reference evidence="2 3" key="1">
    <citation type="submission" date="2023-01" db="EMBL/GenBank/DDBJ databases">
        <title>Description of Helicobacter ibis sp. nov. isolated from faecal droppings of black-faced ibis (Theristicus melanopis).</title>
        <authorList>
            <person name="Lopez-Cantillo M."/>
            <person name="Vidal-Veuthey B."/>
            <person name="Mella A."/>
            <person name="De La Haba R."/>
            <person name="Collado L."/>
        </authorList>
    </citation>
    <scope>NUCLEOTIDE SEQUENCE [LARGE SCALE GENOMIC DNA]</scope>
    <source>
        <strain evidence="2 3">A82</strain>
    </source>
</reference>
<comment type="caution">
    <text evidence="2">The sequence shown here is derived from an EMBL/GenBank/DDBJ whole genome shotgun (WGS) entry which is preliminary data.</text>
</comment>
<name>A0ABT4VBU7_9HELI</name>
<organism evidence="2 3">
    <name type="scientific">Helicobacter ibis</name>
    <dbReference type="NCBI Taxonomy" id="2962633"/>
    <lineage>
        <taxon>Bacteria</taxon>
        <taxon>Pseudomonadati</taxon>
        <taxon>Campylobacterota</taxon>
        <taxon>Epsilonproteobacteria</taxon>
        <taxon>Campylobacterales</taxon>
        <taxon>Helicobacteraceae</taxon>
        <taxon>Helicobacter</taxon>
    </lineage>
</organism>
<feature type="coiled-coil region" evidence="1">
    <location>
        <begin position="45"/>
        <end position="72"/>
    </location>
</feature>
<protein>
    <recommendedName>
        <fullName evidence="4">CheW-like domain-containing protein</fullName>
    </recommendedName>
</protein>
<keyword evidence="1" id="KW-0175">Coiled coil</keyword>
<sequence>MEQSTINLLSRYMPILKRYQSQFSSLNTLLGKTTLTGKISSLDIAENLFDYMEETQEKFENLQEKLINTIMNQSFLNRYEEAQTSMQIANDVLRDYFQKSLEDVSVFISSRRVFEISSRIVPNEFETATELISCMENFMSSASGYKDILLYSNDGRLIQSLKYNATPKTSCVDVINTDSIESYECFYKRVDFYKQDGSNEFYFVAPIRIAREQSPLVVIVFVLNLEARFKELSEQFPYHFAHSRLLVVDSKNSILLSDSTKSFSVGHSINFIVNKDYSFAEYKSKVYMVASKNIDSKIDFVSHWSVCRIVPLQSVFDIKKEEKNEIESYLLDLETSLLITEELDEVIVDSENINEELGDVVINGEIIASKRHSYALNPILNNIRILSEEMNGLCLELATSIQKSNYETLFNIVRYYSKYSIVSVNELLAESLLSTMWITNAIEFRNSLVEKHETNEIQANTINELESLLARLKDSYSLYHDVLLFDKNGEVIGNSNNDSSHVGEKVALDSLRHHSGSFVVSNFESTSLYGNKNTIIIYCMIQDKQALLGGVAYVFNSELLQDMLCSIFHKESQIFSSKSEVFSVVFDNTKTIIASTNSDFSFEVYGLEDIDLKNFKNFRKFIQVGNKHYLICGETSNENEVYTEHTKKKLFSLVFVAVKEDKVDIMEVENRENIVGLVDVQNN</sequence>
<dbReference type="RefSeq" id="WP_271020476.1">
    <property type="nucleotide sequence ID" value="NZ_JAQHXR010000001.1"/>
</dbReference>
<evidence type="ECO:0000256" key="1">
    <source>
        <dbReference type="SAM" id="Coils"/>
    </source>
</evidence>
<proteinExistence type="predicted"/>
<accession>A0ABT4VBU7</accession>